<proteinExistence type="predicted"/>
<evidence type="ECO:0000259" key="1">
    <source>
        <dbReference type="Pfam" id="PF12937"/>
    </source>
</evidence>
<dbReference type="SUPFAM" id="SSF81383">
    <property type="entry name" value="F-box domain"/>
    <property type="match status" value="1"/>
</dbReference>
<protein>
    <recommendedName>
        <fullName evidence="1">F-box domain-containing protein</fullName>
    </recommendedName>
</protein>
<organism evidence="2 3">
    <name type="scientific">Trichoderma citrinoviride</name>
    <dbReference type="NCBI Taxonomy" id="58853"/>
    <lineage>
        <taxon>Eukaryota</taxon>
        <taxon>Fungi</taxon>
        <taxon>Dikarya</taxon>
        <taxon>Ascomycota</taxon>
        <taxon>Pezizomycotina</taxon>
        <taxon>Sordariomycetes</taxon>
        <taxon>Hypocreomycetidae</taxon>
        <taxon>Hypocreales</taxon>
        <taxon>Hypocreaceae</taxon>
        <taxon>Trichoderma</taxon>
    </lineage>
</organism>
<accession>A0A2T4AYW6</accession>
<feature type="domain" description="F-box" evidence="1">
    <location>
        <begin position="18"/>
        <end position="56"/>
    </location>
</feature>
<evidence type="ECO:0000313" key="3">
    <source>
        <dbReference type="Proteomes" id="UP000241546"/>
    </source>
</evidence>
<dbReference type="InterPro" id="IPR001810">
    <property type="entry name" value="F-box_dom"/>
</dbReference>
<dbReference type="RefSeq" id="XP_024745585.1">
    <property type="nucleotide sequence ID" value="XM_024891757.1"/>
</dbReference>
<keyword evidence="3" id="KW-1185">Reference proteome</keyword>
<dbReference type="OrthoDB" id="3766406at2759"/>
<evidence type="ECO:0000313" key="2">
    <source>
        <dbReference type="EMBL" id="PTB62265.1"/>
    </source>
</evidence>
<dbReference type="CDD" id="cd09917">
    <property type="entry name" value="F-box_SF"/>
    <property type="match status" value="1"/>
</dbReference>
<dbReference type="Proteomes" id="UP000241546">
    <property type="component" value="Unassembled WGS sequence"/>
</dbReference>
<dbReference type="AlphaFoldDB" id="A0A2T4AYW6"/>
<gene>
    <name evidence="2" type="ORF">BBK36DRAFT_1129641</name>
</gene>
<sequence length="374" mass="41893">MGQLFSSVGEPSLTGPLAKLPHEILLLIASQLSSSPESLVALSLTCKALSSFFDTEELVEECRPELLPLLERDVGDRFYFCPACCQLHRFSQDWNPTVTKHLQDPKITSKCFNYRALQHFNPNPGRSRYRLHHVHVRLVTNRHLYGPTAGLSLESLARSCLVRSSSVGPLWRQSSCARIIGDELFLSITHTIAGRATVLREAIYNGRYSICYHIAMDPAGYTRASHRTAPDKAAALGKSEWGGMKRNDGSCFLFNACRDLPGSCDVCLTDYTTTIERAEVGELYRSETAPGKASVHFTTIGPLVDGWAVTIVSYHQIGRGRHADDWKWVALTKEPTQRDYQQRNTGREPSLRDIRLYPPGAIRRSWKAESLDLD</sequence>
<dbReference type="Pfam" id="PF12937">
    <property type="entry name" value="F-box-like"/>
    <property type="match status" value="1"/>
</dbReference>
<reference evidence="3" key="1">
    <citation type="submission" date="2016-07" db="EMBL/GenBank/DDBJ databases">
        <title>Multiple horizontal gene transfer events from other fungi enriched the ability of initially mycotrophic Trichoderma (Ascomycota) to feed on dead plant biomass.</title>
        <authorList>
            <consortium name="DOE Joint Genome Institute"/>
            <person name="Atanasova L."/>
            <person name="Chenthamara K."/>
            <person name="Zhang J."/>
            <person name="Grujic M."/>
            <person name="Henrissat B."/>
            <person name="Kuo A."/>
            <person name="Aerts A."/>
            <person name="Salamov A."/>
            <person name="Lipzen A."/>
            <person name="Labutti K."/>
            <person name="Barry K."/>
            <person name="Miao Y."/>
            <person name="Rahimi M.J."/>
            <person name="Shen Q."/>
            <person name="Grigoriev I.V."/>
            <person name="Kubicek C.P."/>
            <person name="Druzhinina I.S."/>
        </authorList>
    </citation>
    <scope>NUCLEOTIDE SEQUENCE [LARGE SCALE GENOMIC DNA]</scope>
    <source>
        <strain evidence="3">TUCIM 6016</strain>
    </source>
</reference>
<dbReference type="InterPro" id="IPR036047">
    <property type="entry name" value="F-box-like_dom_sf"/>
</dbReference>
<dbReference type="GeneID" id="36599875"/>
<name>A0A2T4AYW6_9HYPO</name>
<dbReference type="EMBL" id="KZ680224">
    <property type="protein sequence ID" value="PTB62265.1"/>
    <property type="molecule type" value="Genomic_DNA"/>
</dbReference>